<keyword evidence="6" id="KW-1185">Reference proteome</keyword>
<dbReference type="Gene3D" id="3.30.70.1710">
    <property type="match status" value="2"/>
</dbReference>
<reference evidence="5 6" key="1">
    <citation type="submission" date="2012-10" db="EMBL/GenBank/DDBJ databases">
        <authorList>
            <person name="Genoscope - CEA"/>
        </authorList>
    </citation>
    <scope>NUCLEOTIDE SEQUENCE [LARGE SCALE GENOMIC DNA]</scope>
    <source>
        <strain evidence="6">AM13 / DSM 14728</strain>
    </source>
</reference>
<dbReference type="InterPro" id="IPR037233">
    <property type="entry name" value="CcmK-like_sf"/>
</dbReference>
<dbReference type="InterPro" id="IPR044872">
    <property type="entry name" value="CcmK/CsoS1_BMC"/>
</dbReference>
<sequence>MRYQGEEALGLIETLGMVPAIGGADQMLKTADVKLVSYENIGSTLVAVMVKGDVAAVQAAVEAGSVAAAEIGQLTAKNVMPRPIRGVGDIVSVHGVDGGDDSNEGGPRPRAMGFIETFGIVFVLEAADAMMKAADVELVGYENVASGYISVLVQGDVAACKSAVEAGIKAVEAMDAEVYSSLVIPTPHPDLEKIMKIYAIENLLP</sequence>
<dbReference type="GO" id="GO:0031469">
    <property type="term" value="C:bacterial microcompartment"/>
    <property type="evidence" value="ECO:0007669"/>
    <property type="project" value="UniProtKB-SubCell"/>
</dbReference>
<dbReference type="PANTHER" id="PTHR33941:SF11">
    <property type="entry name" value="BACTERIAL MICROCOMPARTMENT SHELL PROTEIN PDUJ"/>
    <property type="match status" value="1"/>
</dbReference>
<comment type="subcellular location">
    <subcellularLocation>
        <location evidence="1">Bacterial microcompartment</location>
    </subcellularLocation>
</comment>
<dbReference type="SMART" id="SM00877">
    <property type="entry name" value="BMC"/>
    <property type="match status" value="2"/>
</dbReference>
<dbReference type="PATRIC" id="fig|1121451.3.peg.1597"/>
<protein>
    <submittedName>
        <fullName evidence="5">Microcompartments protein</fullName>
    </submittedName>
</protein>
<name>L0RA46_9BACT</name>
<dbReference type="EMBL" id="FO203522">
    <property type="protein sequence ID" value="CCO23629.1"/>
    <property type="molecule type" value="Genomic_DNA"/>
</dbReference>
<dbReference type="PROSITE" id="PS51930">
    <property type="entry name" value="BMC_2"/>
    <property type="match status" value="2"/>
</dbReference>
<evidence type="ECO:0000259" key="4">
    <source>
        <dbReference type="PROSITE" id="PS51930"/>
    </source>
</evidence>
<accession>L0RA46</accession>
<evidence type="ECO:0000256" key="2">
    <source>
        <dbReference type="ARBA" id="ARBA00024446"/>
    </source>
</evidence>
<dbReference type="STRING" id="1121451.DESAM_21352"/>
<dbReference type="RefSeq" id="WP_015336232.1">
    <property type="nucleotide sequence ID" value="NC_020055.1"/>
</dbReference>
<gene>
    <name evidence="5" type="ORF">DESAM_21352</name>
</gene>
<keyword evidence="2" id="KW-1283">Bacterial microcompartment</keyword>
<dbReference type="HOGENOM" id="CLU_1335734_0_0_7"/>
<dbReference type="CDD" id="cd07045">
    <property type="entry name" value="BMC_CcmK_like"/>
    <property type="match status" value="2"/>
</dbReference>
<comment type="similarity">
    <text evidence="3">Belongs to the bacterial microcompartments protein family.</text>
</comment>
<evidence type="ECO:0000313" key="6">
    <source>
        <dbReference type="Proteomes" id="UP000010808"/>
    </source>
</evidence>
<dbReference type="PANTHER" id="PTHR33941">
    <property type="entry name" value="PROPANEDIOL UTILIZATION PROTEIN PDUA"/>
    <property type="match status" value="1"/>
</dbReference>
<dbReference type="OrthoDB" id="9812608at2"/>
<evidence type="ECO:0000313" key="5">
    <source>
        <dbReference type="EMBL" id="CCO23629.1"/>
    </source>
</evidence>
<dbReference type="SUPFAM" id="SSF143414">
    <property type="entry name" value="CcmK-like"/>
    <property type="match status" value="2"/>
</dbReference>
<dbReference type="InterPro" id="IPR000249">
    <property type="entry name" value="BMC_dom"/>
</dbReference>
<evidence type="ECO:0000256" key="1">
    <source>
        <dbReference type="ARBA" id="ARBA00024322"/>
    </source>
</evidence>
<dbReference type="KEGG" id="dhy:DESAM_21352"/>
<dbReference type="Pfam" id="PF00936">
    <property type="entry name" value="BMC"/>
    <property type="match status" value="2"/>
</dbReference>
<proteinExistence type="inferred from homology"/>
<feature type="domain" description="BMC" evidence="4">
    <location>
        <begin position="111"/>
        <end position="196"/>
    </location>
</feature>
<dbReference type="eggNOG" id="COG4577">
    <property type="taxonomic scope" value="Bacteria"/>
</dbReference>
<evidence type="ECO:0000256" key="3">
    <source>
        <dbReference type="PROSITE-ProRule" id="PRU01278"/>
    </source>
</evidence>
<dbReference type="Proteomes" id="UP000010808">
    <property type="component" value="Chromosome"/>
</dbReference>
<feature type="domain" description="BMC" evidence="4">
    <location>
        <begin position="8"/>
        <end position="92"/>
    </location>
</feature>
<dbReference type="InterPro" id="IPR050575">
    <property type="entry name" value="BMC_shell"/>
</dbReference>
<organism evidence="5 6">
    <name type="scientific">Maridesulfovibrio hydrothermalis AM13 = DSM 14728</name>
    <dbReference type="NCBI Taxonomy" id="1121451"/>
    <lineage>
        <taxon>Bacteria</taxon>
        <taxon>Pseudomonadati</taxon>
        <taxon>Thermodesulfobacteriota</taxon>
        <taxon>Desulfovibrionia</taxon>
        <taxon>Desulfovibrionales</taxon>
        <taxon>Desulfovibrionaceae</taxon>
        <taxon>Maridesulfovibrio</taxon>
    </lineage>
</organism>
<dbReference type="AlphaFoldDB" id="L0RA46"/>